<comment type="similarity">
    <text evidence="1 5">Belongs to the glutathione peroxidase family.</text>
</comment>
<evidence type="ECO:0000259" key="6">
    <source>
        <dbReference type="PROSITE" id="PS51352"/>
    </source>
</evidence>
<dbReference type="RefSeq" id="WP_022748817.1">
    <property type="nucleotide sequence ID" value="NZ_FOGW01000007.1"/>
</dbReference>
<dbReference type="OrthoDB" id="9809733at2"/>
<dbReference type="PIRSF" id="PIRSF000303">
    <property type="entry name" value="Glutathion_perox"/>
    <property type="match status" value="1"/>
</dbReference>
<dbReference type="Gene3D" id="3.40.30.10">
    <property type="entry name" value="Glutaredoxin"/>
    <property type="match status" value="1"/>
</dbReference>
<protein>
    <recommendedName>
        <fullName evidence="5">Glutathione peroxidase</fullName>
    </recommendedName>
</protein>
<dbReference type="GO" id="GO:0004601">
    <property type="term" value="F:peroxidase activity"/>
    <property type="evidence" value="ECO:0007669"/>
    <property type="project" value="UniProtKB-KW"/>
</dbReference>
<name>A0A1H9R3E4_9FIRM</name>
<dbReference type="PRINTS" id="PR01011">
    <property type="entry name" value="GLUTPROXDASE"/>
</dbReference>
<keyword evidence="8" id="KW-1185">Reference proteome</keyword>
<evidence type="ECO:0000256" key="2">
    <source>
        <dbReference type="ARBA" id="ARBA00022559"/>
    </source>
</evidence>
<dbReference type="SUPFAM" id="SSF52833">
    <property type="entry name" value="Thioredoxin-like"/>
    <property type="match status" value="1"/>
</dbReference>
<evidence type="ECO:0000256" key="4">
    <source>
        <dbReference type="PIRSR" id="PIRSR000303-1"/>
    </source>
</evidence>
<accession>A0A1H9R3E4</accession>
<evidence type="ECO:0000313" key="8">
    <source>
        <dbReference type="Proteomes" id="UP000182471"/>
    </source>
</evidence>
<dbReference type="PROSITE" id="PS00460">
    <property type="entry name" value="GLUTATHIONE_PEROXID_1"/>
    <property type="match status" value="1"/>
</dbReference>
<organism evidence="7 8">
    <name type="scientific">Lachnobacterium bovis</name>
    <dbReference type="NCBI Taxonomy" id="140626"/>
    <lineage>
        <taxon>Bacteria</taxon>
        <taxon>Bacillati</taxon>
        <taxon>Bacillota</taxon>
        <taxon>Clostridia</taxon>
        <taxon>Lachnospirales</taxon>
        <taxon>Lachnospiraceae</taxon>
        <taxon>Lachnobacterium</taxon>
    </lineage>
</organism>
<reference evidence="8" key="1">
    <citation type="submission" date="2016-10" db="EMBL/GenBank/DDBJ databases">
        <authorList>
            <person name="Varghese N."/>
            <person name="Submissions S."/>
        </authorList>
    </citation>
    <scope>NUCLEOTIDE SEQUENCE [LARGE SCALE GENOMIC DNA]</scope>
    <source>
        <strain evidence="8">S1b</strain>
    </source>
</reference>
<keyword evidence="3 5" id="KW-0560">Oxidoreductase</keyword>
<sequence length="183" mass="20987">MKFYDLTVTNANGEEVKMSDYEGKVVMVVNTATGCGFTPHYTPMEEMYEKYHDAGFEIIDVPCNQFAGQTPESDEEIHEFCTLKYNTQFPQMKKSDVNGENAIPLFKFLKEEKGFEGFGKGPKALAMGAMLKKIDKNYKNNPEIKWNFTKFIVNRKGEVVARFEPTVDMKKVAEFVDELMKEN</sequence>
<dbReference type="PROSITE" id="PS51257">
    <property type="entry name" value="PROKAR_LIPOPROTEIN"/>
    <property type="match status" value="1"/>
</dbReference>
<dbReference type="PANTHER" id="PTHR11592:SF78">
    <property type="entry name" value="GLUTATHIONE PEROXIDASE"/>
    <property type="match status" value="1"/>
</dbReference>
<keyword evidence="2 5" id="KW-0575">Peroxidase</keyword>
<dbReference type="InterPro" id="IPR029759">
    <property type="entry name" value="GPX_AS"/>
</dbReference>
<dbReference type="InterPro" id="IPR000889">
    <property type="entry name" value="Glutathione_peroxidase"/>
</dbReference>
<dbReference type="CDD" id="cd00340">
    <property type="entry name" value="GSH_Peroxidase"/>
    <property type="match status" value="1"/>
</dbReference>
<evidence type="ECO:0000256" key="3">
    <source>
        <dbReference type="ARBA" id="ARBA00023002"/>
    </source>
</evidence>
<dbReference type="InterPro" id="IPR036249">
    <property type="entry name" value="Thioredoxin-like_sf"/>
</dbReference>
<dbReference type="EMBL" id="FOGW01000007">
    <property type="protein sequence ID" value="SER67147.1"/>
    <property type="molecule type" value="Genomic_DNA"/>
</dbReference>
<proteinExistence type="inferred from homology"/>
<evidence type="ECO:0000256" key="5">
    <source>
        <dbReference type="RuleBase" id="RU000499"/>
    </source>
</evidence>
<dbReference type="PANTHER" id="PTHR11592">
    <property type="entry name" value="GLUTATHIONE PEROXIDASE"/>
    <property type="match status" value="1"/>
</dbReference>
<evidence type="ECO:0000313" key="7">
    <source>
        <dbReference type="EMBL" id="SER67147.1"/>
    </source>
</evidence>
<dbReference type="Pfam" id="PF00255">
    <property type="entry name" value="GSHPx"/>
    <property type="match status" value="1"/>
</dbReference>
<dbReference type="Proteomes" id="UP000182471">
    <property type="component" value="Unassembled WGS sequence"/>
</dbReference>
<dbReference type="InterPro" id="IPR013766">
    <property type="entry name" value="Thioredoxin_domain"/>
</dbReference>
<dbReference type="FunFam" id="3.40.30.10:FF:000010">
    <property type="entry name" value="Glutathione peroxidase"/>
    <property type="match status" value="1"/>
</dbReference>
<dbReference type="PROSITE" id="PS51355">
    <property type="entry name" value="GLUTATHIONE_PEROXID_3"/>
    <property type="match status" value="1"/>
</dbReference>
<dbReference type="GO" id="GO:0034599">
    <property type="term" value="P:cellular response to oxidative stress"/>
    <property type="evidence" value="ECO:0007669"/>
    <property type="project" value="TreeGrafter"/>
</dbReference>
<dbReference type="AlphaFoldDB" id="A0A1H9R3E4"/>
<evidence type="ECO:0000256" key="1">
    <source>
        <dbReference type="ARBA" id="ARBA00006926"/>
    </source>
</evidence>
<dbReference type="PROSITE" id="PS51352">
    <property type="entry name" value="THIOREDOXIN_2"/>
    <property type="match status" value="1"/>
</dbReference>
<feature type="domain" description="Thioredoxin" evidence="6">
    <location>
        <begin position="1"/>
        <end position="181"/>
    </location>
</feature>
<feature type="active site" evidence="4">
    <location>
        <position position="35"/>
    </location>
</feature>
<gene>
    <name evidence="7" type="ORF">SAMN02910429_00750</name>
</gene>